<dbReference type="OrthoDB" id="10564348at2759"/>
<gene>
    <name evidence="1" type="ORF">RHSIM_Rhsim02G0073000</name>
</gene>
<accession>A0A834LX11</accession>
<organism evidence="1 2">
    <name type="scientific">Rhododendron simsii</name>
    <name type="common">Sims's rhododendron</name>
    <dbReference type="NCBI Taxonomy" id="118357"/>
    <lineage>
        <taxon>Eukaryota</taxon>
        <taxon>Viridiplantae</taxon>
        <taxon>Streptophyta</taxon>
        <taxon>Embryophyta</taxon>
        <taxon>Tracheophyta</taxon>
        <taxon>Spermatophyta</taxon>
        <taxon>Magnoliopsida</taxon>
        <taxon>eudicotyledons</taxon>
        <taxon>Gunneridae</taxon>
        <taxon>Pentapetalae</taxon>
        <taxon>asterids</taxon>
        <taxon>Ericales</taxon>
        <taxon>Ericaceae</taxon>
        <taxon>Ericoideae</taxon>
        <taxon>Rhodoreae</taxon>
        <taxon>Rhododendron</taxon>
    </lineage>
</organism>
<dbReference type="AlphaFoldDB" id="A0A834LX11"/>
<proteinExistence type="predicted"/>
<name>A0A834LX11_RHOSS</name>
<dbReference type="Proteomes" id="UP000626092">
    <property type="component" value="Unassembled WGS sequence"/>
</dbReference>
<reference evidence="1" key="1">
    <citation type="submission" date="2019-11" db="EMBL/GenBank/DDBJ databases">
        <authorList>
            <person name="Liu Y."/>
            <person name="Hou J."/>
            <person name="Li T.-Q."/>
            <person name="Guan C.-H."/>
            <person name="Wu X."/>
            <person name="Wu H.-Z."/>
            <person name="Ling F."/>
            <person name="Zhang R."/>
            <person name="Shi X.-G."/>
            <person name="Ren J.-P."/>
            <person name="Chen E.-F."/>
            <person name="Sun J.-M."/>
        </authorList>
    </citation>
    <scope>NUCLEOTIDE SEQUENCE</scope>
    <source>
        <strain evidence="1">Adult_tree_wgs_1</strain>
        <tissue evidence="1">Leaves</tissue>
    </source>
</reference>
<evidence type="ECO:0000313" key="1">
    <source>
        <dbReference type="EMBL" id="KAF7151454.1"/>
    </source>
</evidence>
<sequence>MLRPSMPNVVGTLEGGYPVGVPPVESLSFLRFFGQRRTEVARIEAHNVQNGSNVSGPRKDSLKLLSPGKEQVVHVETDCLELKITVSVPLPLRLEHRCSSAEVHGLLMECFNTAVVKLC</sequence>
<comment type="caution">
    <text evidence="1">The sequence shown here is derived from an EMBL/GenBank/DDBJ whole genome shotgun (WGS) entry which is preliminary data.</text>
</comment>
<evidence type="ECO:0000313" key="2">
    <source>
        <dbReference type="Proteomes" id="UP000626092"/>
    </source>
</evidence>
<protein>
    <submittedName>
        <fullName evidence="1">Uncharacterized protein</fullName>
    </submittedName>
</protein>
<dbReference type="EMBL" id="WJXA01000002">
    <property type="protein sequence ID" value="KAF7151454.1"/>
    <property type="molecule type" value="Genomic_DNA"/>
</dbReference>
<keyword evidence="2" id="KW-1185">Reference proteome</keyword>